<name>A0A9X2SUF1_9BACE</name>
<sequence>MRKNFAIAICGIFAIICVGSAIGMFYVKTEPMNIDLMAALVGVLSILVTVLIGFQIANYFFAKDYLLKVINEKVDAKLGKITHTIKGYSLYARDKFYFHSFYINAFDLYMEALNEVVIGGDAESIDYIASKVIMVIEEMEKQNKCYIMTMYKLKYIKIANKLKGENCNRILNFILEAGGVDGDGSTFIYPPQTPQIQKDEGK</sequence>
<organism evidence="2 3">
    <name type="scientific">Bacteroides muris</name>
    <name type="common">ex Fokt et al. 2023</name>
    <dbReference type="NCBI Taxonomy" id="2937417"/>
    <lineage>
        <taxon>Bacteria</taxon>
        <taxon>Pseudomonadati</taxon>
        <taxon>Bacteroidota</taxon>
        <taxon>Bacteroidia</taxon>
        <taxon>Bacteroidales</taxon>
        <taxon>Bacteroidaceae</taxon>
        <taxon>Bacteroides</taxon>
    </lineage>
</organism>
<feature type="transmembrane region" description="Helical" evidence="1">
    <location>
        <begin position="39"/>
        <end position="61"/>
    </location>
</feature>
<comment type="caution">
    <text evidence="2">The sequence shown here is derived from an EMBL/GenBank/DDBJ whole genome shotgun (WGS) entry which is preliminary data.</text>
</comment>
<accession>A0A9X2SUF1</accession>
<dbReference type="RefSeq" id="WP_176467825.1">
    <property type="nucleotide sequence ID" value="NZ_JAMZEE010000003.1"/>
</dbReference>
<dbReference type="Proteomes" id="UP001143810">
    <property type="component" value="Unassembled WGS sequence"/>
</dbReference>
<protein>
    <submittedName>
        <fullName evidence="2">Uncharacterized protein</fullName>
    </submittedName>
</protein>
<proteinExistence type="predicted"/>
<keyword evidence="1" id="KW-1133">Transmembrane helix</keyword>
<reference evidence="2" key="2">
    <citation type="submission" date="2022-04" db="EMBL/GenBank/DDBJ databases">
        <authorList>
            <person name="Fokt H."/>
            <person name="Baines J."/>
        </authorList>
    </citation>
    <scope>NUCLEOTIDE SEQUENCE</scope>
    <source>
        <strain evidence="2">KH569_7</strain>
    </source>
</reference>
<reference evidence="2" key="1">
    <citation type="journal article" date="2022" name="Arch. Microbiol.">
        <title>Bacteroides muris sp. nov. isolated from the cecum of wild-derived house mice.</title>
        <authorList>
            <person name="Fokt H."/>
            <person name="Unni R."/>
            <person name="Repnik U."/>
            <person name="Schmitz R.A."/>
            <person name="Bramkamp M."/>
            <person name="Baines J.F."/>
            <person name="Unterweger D."/>
        </authorList>
    </citation>
    <scope>NUCLEOTIDE SEQUENCE</scope>
    <source>
        <strain evidence="2">KH569_7</strain>
    </source>
</reference>
<keyword evidence="1" id="KW-0472">Membrane</keyword>
<feature type="transmembrane region" description="Helical" evidence="1">
    <location>
        <begin position="5"/>
        <end position="27"/>
    </location>
</feature>
<dbReference type="AlphaFoldDB" id="A0A9X2SUF1"/>
<keyword evidence="1" id="KW-0812">Transmembrane</keyword>
<dbReference type="EMBL" id="JAMZEE010000003">
    <property type="protein sequence ID" value="MCR6506881.1"/>
    <property type="molecule type" value="Genomic_DNA"/>
</dbReference>
<evidence type="ECO:0000256" key="1">
    <source>
        <dbReference type="SAM" id="Phobius"/>
    </source>
</evidence>
<gene>
    <name evidence="2" type="ORF">M1B78_01500</name>
</gene>
<evidence type="ECO:0000313" key="2">
    <source>
        <dbReference type="EMBL" id="MCR6506881.1"/>
    </source>
</evidence>
<evidence type="ECO:0000313" key="3">
    <source>
        <dbReference type="Proteomes" id="UP001143810"/>
    </source>
</evidence>